<dbReference type="AlphaFoldDB" id="A0AAV5GED3"/>
<dbReference type="Gene3D" id="3.10.20.550">
    <property type="entry name" value="ASAP complex, SAP18 subunit"/>
    <property type="match status" value="1"/>
</dbReference>
<dbReference type="PANTHER" id="PTHR13082">
    <property type="entry name" value="SAP18"/>
    <property type="match status" value="1"/>
</dbReference>
<feature type="compositionally biased region" description="Basic and acidic residues" evidence="2">
    <location>
        <begin position="317"/>
        <end position="328"/>
    </location>
</feature>
<protein>
    <recommendedName>
        <fullName evidence="5">Histone deacetylase complex subunit SAP18</fullName>
    </recommendedName>
</protein>
<dbReference type="EMBL" id="BQKY01000002">
    <property type="protein sequence ID" value="GJN88244.1"/>
    <property type="molecule type" value="Genomic_DNA"/>
</dbReference>
<evidence type="ECO:0000256" key="1">
    <source>
        <dbReference type="ARBA" id="ARBA00009143"/>
    </source>
</evidence>
<feature type="compositionally biased region" description="Gly residues" evidence="2">
    <location>
        <begin position="231"/>
        <end position="254"/>
    </location>
</feature>
<dbReference type="Proteomes" id="UP001342314">
    <property type="component" value="Unassembled WGS sequence"/>
</dbReference>
<feature type="region of interest" description="Disordered" evidence="2">
    <location>
        <begin position="186"/>
        <end position="349"/>
    </location>
</feature>
<comment type="caution">
    <text evidence="3">The sequence shown here is derived from an EMBL/GenBank/DDBJ whole genome shotgun (WGS) entry which is preliminary data.</text>
</comment>
<feature type="compositionally biased region" description="Gly residues" evidence="2">
    <location>
        <begin position="263"/>
        <end position="280"/>
    </location>
</feature>
<proteinExistence type="inferred from homology"/>
<organism evidence="3 4">
    <name type="scientific">Rhodotorula paludigena</name>
    <dbReference type="NCBI Taxonomy" id="86838"/>
    <lineage>
        <taxon>Eukaryota</taxon>
        <taxon>Fungi</taxon>
        <taxon>Dikarya</taxon>
        <taxon>Basidiomycota</taxon>
        <taxon>Pucciniomycotina</taxon>
        <taxon>Microbotryomycetes</taxon>
        <taxon>Sporidiobolales</taxon>
        <taxon>Sporidiobolaceae</taxon>
        <taxon>Rhodotorula</taxon>
    </lineage>
</organism>
<dbReference type="GO" id="GO:0005634">
    <property type="term" value="C:nucleus"/>
    <property type="evidence" value="ECO:0007669"/>
    <property type="project" value="TreeGrafter"/>
</dbReference>
<dbReference type="PANTHER" id="PTHR13082:SF0">
    <property type="entry name" value="HISTONE DEACETYLASE COMPLEX SUBUNIT SAP18"/>
    <property type="match status" value="1"/>
</dbReference>
<sequence length="349" mass="35846">MQRYPSRSGPPRPPRTCPSLVRVFVKTGAHHPDSAFSHAHLPTHDELQLFTWRDSTLREILLLARDALPSLAPSPAAPAAASTARYSLRLVYYDPDSSAFKSSDLASIPARDLALAASDLPASSRLDRTLADAKFVPGDFLALAHLGADGPAPPAPASAAHGANGVGVARAGAAAPFGIRGAARGAGPQFAPLHQGGGGAGASAGRPHGGPGAPPGPGARRPSDTWAPAGPRGGAPGGPGAGPRGGYGPRGRAGGPPPMDQGWGSGPRGARTSGGGGGAAGYPPPPQGRFDDRDRPPHQRRRSSRSRSPVRGPPTNGRDRVRERDRPRSRSPPPPARRRRDSDDAAMRD</sequence>
<dbReference type="Pfam" id="PF06487">
    <property type="entry name" value="SAP18"/>
    <property type="match status" value="1"/>
</dbReference>
<name>A0AAV5GED3_9BASI</name>
<gene>
    <name evidence="3" type="ORF">Rhopal_001209-T1</name>
</gene>
<feature type="compositionally biased region" description="Gly residues" evidence="2">
    <location>
        <begin position="195"/>
        <end position="211"/>
    </location>
</feature>
<feature type="compositionally biased region" description="Basic and acidic residues" evidence="2">
    <location>
        <begin position="340"/>
        <end position="349"/>
    </location>
</feature>
<keyword evidence="4" id="KW-1185">Reference proteome</keyword>
<accession>A0AAV5GED3</accession>
<dbReference type="InterPro" id="IPR042534">
    <property type="entry name" value="SAP18_sf"/>
</dbReference>
<evidence type="ECO:0008006" key="5">
    <source>
        <dbReference type="Google" id="ProtNLM"/>
    </source>
</evidence>
<evidence type="ECO:0000313" key="4">
    <source>
        <dbReference type="Proteomes" id="UP001342314"/>
    </source>
</evidence>
<evidence type="ECO:0000313" key="3">
    <source>
        <dbReference type="EMBL" id="GJN88244.1"/>
    </source>
</evidence>
<reference evidence="3 4" key="1">
    <citation type="submission" date="2021-12" db="EMBL/GenBank/DDBJ databases">
        <title>High titer production of polyol ester of fatty acids by Rhodotorula paludigena BS15 towards product separation-free biomass refinery.</title>
        <authorList>
            <person name="Mano J."/>
            <person name="Ono H."/>
            <person name="Tanaka T."/>
            <person name="Naito K."/>
            <person name="Sushida H."/>
            <person name="Ike M."/>
            <person name="Tokuyasu K."/>
            <person name="Kitaoka M."/>
        </authorList>
    </citation>
    <scope>NUCLEOTIDE SEQUENCE [LARGE SCALE GENOMIC DNA]</scope>
    <source>
        <strain evidence="3 4">BS15</strain>
    </source>
</reference>
<evidence type="ECO:0000256" key="2">
    <source>
        <dbReference type="SAM" id="MobiDB-lite"/>
    </source>
</evidence>
<dbReference type="InterPro" id="IPR010516">
    <property type="entry name" value="SAP18"/>
</dbReference>
<comment type="similarity">
    <text evidence="1">Belongs to the SAP18 family.</text>
</comment>